<evidence type="ECO:0000256" key="1">
    <source>
        <dbReference type="SAM" id="MobiDB-lite"/>
    </source>
</evidence>
<evidence type="ECO:0000313" key="2">
    <source>
        <dbReference type="EMBL" id="WAZ23337.1"/>
    </source>
</evidence>
<keyword evidence="3" id="KW-1185">Reference proteome</keyword>
<organism evidence="2 3">
    <name type="scientific">Streptomyces cinnabarinus</name>
    <dbReference type="NCBI Taxonomy" id="67287"/>
    <lineage>
        <taxon>Bacteria</taxon>
        <taxon>Bacillati</taxon>
        <taxon>Actinomycetota</taxon>
        <taxon>Actinomycetes</taxon>
        <taxon>Kitasatosporales</taxon>
        <taxon>Streptomycetaceae</taxon>
        <taxon>Streptomyces</taxon>
    </lineage>
</organism>
<dbReference type="RefSeq" id="WP_269660914.1">
    <property type="nucleotide sequence ID" value="NZ_CP114413.1"/>
</dbReference>
<dbReference type="Proteomes" id="UP001164439">
    <property type="component" value="Chromosome"/>
</dbReference>
<proteinExistence type="predicted"/>
<feature type="region of interest" description="Disordered" evidence="1">
    <location>
        <begin position="277"/>
        <end position="299"/>
    </location>
</feature>
<protein>
    <recommendedName>
        <fullName evidence="4">DUF1963 domain-containing protein</fullName>
    </recommendedName>
</protein>
<reference evidence="2" key="1">
    <citation type="submission" date="2022-12" db="EMBL/GenBank/DDBJ databases">
        <authorList>
            <person name="Ruckert C."/>
            <person name="Busche T."/>
            <person name="Kalinowski J."/>
            <person name="Wittmann C."/>
        </authorList>
    </citation>
    <scope>NUCLEOTIDE SEQUENCE</scope>
    <source>
        <strain evidence="2">DSM 40467</strain>
    </source>
</reference>
<evidence type="ECO:0008006" key="4">
    <source>
        <dbReference type="Google" id="ProtNLM"/>
    </source>
</evidence>
<gene>
    <name evidence="2" type="ORF">STRCI_004674</name>
</gene>
<dbReference type="Gene3D" id="2.30.320.10">
    <property type="entry name" value="YwqG-like"/>
    <property type="match status" value="1"/>
</dbReference>
<name>A0ABY7KIX1_9ACTN</name>
<dbReference type="EMBL" id="CP114413">
    <property type="protein sequence ID" value="WAZ23337.1"/>
    <property type="molecule type" value="Genomic_DNA"/>
</dbReference>
<sequence length="332" mass="36913">MTRTTPPRPVDIAAVLPELAPLARTSVRLHPRPGAPTAADSSVGGPLLWPADEPWPTCPEHTGPWLTGYDPEDLRAQRRILTEGWARPRTPGTDFLTPEERAFVNGLGYTGVRKPLDGEVPLLPVLQLYARDVPSLPRPPGTDLLQVLWCSFEHGEDCMPGVQLRWRTAEEVRSPRETPWPPVVSENGYLPEPCLLHPEPGVVEYPAPHELDDDLAERVAAWEEGGAYDYHSDLAVAPGWKLGGYGNWSFCDPWPMNCEECGSAMRPFLTVDSSEWDGGTGSWCPEEEPAPDERPLYPQSHEPTMVNIGRGYTMQIHLCPESFDHPHLQAMQ</sequence>
<evidence type="ECO:0000313" key="3">
    <source>
        <dbReference type="Proteomes" id="UP001164439"/>
    </source>
</evidence>
<accession>A0ABY7KIX1</accession>